<feature type="region of interest" description="Disordered" evidence="1">
    <location>
        <begin position="507"/>
        <end position="553"/>
    </location>
</feature>
<evidence type="ECO:0000313" key="2">
    <source>
        <dbReference type="EMBL" id="SPE18251.1"/>
    </source>
</evidence>
<accession>A0A2N9L4U9</accession>
<keyword evidence="2" id="KW-0547">Nucleotide-binding</keyword>
<reference evidence="3" key="1">
    <citation type="submission" date="2018-02" db="EMBL/GenBank/DDBJ databases">
        <authorList>
            <person name="Hausmann B."/>
        </authorList>
    </citation>
    <scope>NUCLEOTIDE SEQUENCE [LARGE SCALE GENOMIC DNA]</scope>
    <source>
        <strain evidence="3">Peat soil MAG SbA5</strain>
    </source>
</reference>
<evidence type="ECO:0000256" key="1">
    <source>
        <dbReference type="SAM" id="MobiDB-lite"/>
    </source>
</evidence>
<keyword evidence="2" id="KW-0067">ATP-binding</keyword>
<evidence type="ECO:0000313" key="3">
    <source>
        <dbReference type="Proteomes" id="UP000239735"/>
    </source>
</evidence>
<sequence>MELSPDGAGYRLNTRFARFINVPELMQMFRQSADVQSAAMLNLPRPKLDGEKPTIRNAPATEELKEFVQSLAARAERLKTGRVDPSEDNMLKITSEGRKAALDLRLMKPVAPDEPQGKVNLAVQKIFNIWQESKPERSAQLVFCDLSTPKDKGFSVYNDMAQKLEKLGIPSSEIAFIQDYDSDVSKMMLFRDVRAGKVRVLFGSTQKMGSGTNVQERLIALHHLDAPWRPADVEQREGRILRQGNKNAVVQVFRYVTEGSFDAYMWQTLETKAKFIAQVMSGDMTIRRLEDLDSAALTYAEVKAIASGNPLVIEKAQVDAELIRLTRLRSAHAEEQYRIRTNLRRSHEDAEIFTTRLANLRQDLGVRQDTSGDKFRIDLDGQESNNRGIAGELIMRRAEKLKARFGDDIKIGRFAGFDLFLRPGFNNTVEMVVRGSNSYGARVTDTALGTIRSLEATVQGFEERAERLELDITDAHKRVKELGEKVGAKFEREERFQELTRRQSEIEEKLDLTKNQAPSQVDAVSASDDDQKVSENQTQTHSPRRARGVAVHV</sequence>
<dbReference type="PANTHER" id="PTHR41313:SF1">
    <property type="entry name" value="DNA METHYLASE ADENINE-SPECIFIC DOMAIN-CONTAINING PROTEIN"/>
    <property type="match status" value="1"/>
</dbReference>
<dbReference type="GO" id="GO:0004386">
    <property type="term" value="F:helicase activity"/>
    <property type="evidence" value="ECO:0007669"/>
    <property type="project" value="UniProtKB-KW"/>
</dbReference>
<protein>
    <submittedName>
        <fullName evidence="2">Helicase, C-terminal, partial</fullName>
    </submittedName>
</protein>
<dbReference type="AlphaFoldDB" id="A0A2N9L4U9"/>
<gene>
    <name evidence="2" type="ORF">SBA5_1440002</name>
</gene>
<dbReference type="InterPro" id="IPR052933">
    <property type="entry name" value="DNA_Protect_Modify"/>
</dbReference>
<dbReference type="Proteomes" id="UP000239735">
    <property type="component" value="Unassembled WGS sequence"/>
</dbReference>
<dbReference type="InterPro" id="IPR027417">
    <property type="entry name" value="P-loop_NTPase"/>
</dbReference>
<name>A0A2N9L4U9_9BACT</name>
<dbReference type="Gene3D" id="3.40.50.300">
    <property type="entry name" value="P-loop containing nucleotide triphosphate hydrolases"/>
    <property type="match status" value="1"/>
</dbReference>
<dbReference type="PANTHER" id="PTHR41313">
    <property type="entry name" value="ADENINE-SPECIFIC METHYLTRANSFERASE"/>
    <property type="match status" value="1"/>
</dbReference>
<proteinExistence type="predicted"/>
<organism evidence="2 3">
    <name type="scientific">Candidatus Sulfuritelmatomonas gaucii</name>
    <dbReference type="NCBI Taxonomy" id="2043161"/>
    <lineage>
        <taxon>Bacteria</taxon>
        <taxon>Pseudomonadati</taxon>
        <taxon>Acidobacteriota</taxon>
        <taxon>Terriglobia</taxon>
        <taxon>Terriglobales</taxon>
        <taxon>Acidobacteriaceae</taxon>
        <taxon>Candidatus Sulfuritelmatomonas</taxon>
    </lineage>
</organism>
<dbReference type="SUPFAM" id="SSF52540">
    <property type="entry name" value="P-loop containing nucleoside triphosphate hydrolases"/>
    <property type="match status" value="1"/>
</dbReference>
<keyword evidence="2" id="KW-0347">Helicase</keyword>
<dbReference type="EMBL" id="OKRB01000051">
    <property type="protein sequence ID" value="SPE18251.1"/>
    <property type="molecule type" value="Genomic_DNA"/>
</dbReference>
<feature type="compositionally biased region" description="Low complexity" evidence="1">
    <location>
        <begin position="516"/>
        <end position="526"/>
    </location>
</feature>
<keyword evidence="2" id="KW-0378">Hydrolase</keyword>